<dbReference type="PANTHER" id="PTHR16434:SF3">
    <property type="entry name" value="EWING'S TUMOR-ASSOCIATED ANTIGEN 1"/>
    <property type="match status" value="1"/>
</dbReference>
<dbReference type="Ensembl" id="ENSORLT00000038174.1">
    <property type="protein sequence ID" value="ENSORLP00000027370.1"/>
    <property type="gene ID" value="ENSORLG00000023223.1"/>
</dbReference>
<feature type="region of interest" description="Disordered" evidence="1">
    <location>
        <begin position="209"/>
        <end position="233"/>
    </location>
</feature>
<dbReference type="GO" id="GO:2000001">
    <property type="term" value="P:regulation of DNA damage checkpoint"/>
    <property type="evidence" value="ECO:0000318"/>
    <property type="project" value="GO_Central"/>
</dbReference>
<accession>A0A3B3H776</accession>
<feature type="region of interest" description="Disordered" evidence="1">
    <location>
        <begin position="270"/>
        <end position="366"/>
    </location>
</feature>
<dbReference type="InParanoid" id="A0A3B3H776"/>
<protein>
    <recommendedName>
        <fullName evidence="4">ETAA1 activator of ATR kinase</fullName>
    </recommendedName>
</protein>
<keyword evidence="3" id="KW-1185">Reference proteome</keyword>
<dbReference type="STRING" id="8090.ENSORLP00000027370"/>
<name>A0A3B3H776_ORYLA</name>
<dbReference type="InterPro" id="IPR029406">
    <property type="entry name" value="ETAA1"/>
</dbReference>
<feature type="compositionally biased region" description="Polar residues" evidence="1">
    <location>
        <begin position="337"/>
        <end position="347"/>
    </location>
</feature>
<gene>
    <name evidence="2" type="primary">etaa1b</name>
</gene>
<organism evidence="2 3">
    <name type="scientific">Oryzias latipes</name>
    <name type="common">Japanese rice fish</name>
    <name type="synonym">Japanese killifish</name>
    <dbReference type="NCBI Taxonomy" id="8090"/>
    <lineage>
        <taxon>Eukaryota</taxon>
        <taxon>Metazoa</taxon>
        <taxon>Chordata</taxon>
        <taxon>Craniata</taxon>
        <taxon>Vertebrata</taxon>
        <taxon>Euteleostomi</taxon>
        <taxon>Actinopterygii</taxon>
        <taxon>Neopterygii</taxon>
        <taxon>Teleostei</taxon>
        <taxon>Neoteleostei</taxon>
        <taxon>Acanthomorphata</taxon>
        <taxon>Ovalentaria</taxon>
        <taxon>Atherinomorphae</taxon>
        <taxon>Beloniformes</taxon>
        <taxon>Adrianichthyidae</taxon>
        <taxon>Oryziinae</taxon>
        <taxon>Oryzias</taxon>
    </lineage>
</organism>
<sequence length="539" mass="59149">MASVSLLINEALCPSIPRPVTHGGHINLHRPSCQVRAGSRLPHLQSPRHRGADSRNLLGFSSGDSPSDVEMSQDIFWDCTSPTPAGSRRRNGRVVEISDIVSRIAPKNVKSKGKESPLLQWIDDGALLHTPDIPKTRVRKKSARRSSVENLVKLARQFDENMQQDGETLDGDCLHQMANTSERDLGKDQVEEELHALFDCSTQAVSGQLSEVSSQDAKERPAASADECALQPAGETEGAVHWGGFEDDWDNDDLLNDSFVLKLTENPKEQLGLQPALTDSAPRPPGRRTCGALEEPCPKPKPTTRSTFHLAPNPCFQPKETQEVSGSTFTAVRPKLQPSTPKQTSFSHPDKTNHSKKPDFKEISDSLWDDDDDALLCQACDSIEMTSNPHQQQDVPPEGQQGSTRPPPAHTAAAKAKRPGTFVRSNSLQESRCEAVGYQGWNIPTKQTTCHSSTDALGQFNQSGSSSAALQAGWVRPPQNSKSQQATFKRNMSDSVLVSRKVFVPSPKMTKCSAAEIERKKQEALARRHLRLQSTSKRS</sequence>
<dbReference type="Pfam" id="PF15350">
    <property type="entry name" value="ETAA1"/>
    <property type="match status" value="1"/>
</dbReference>
<dbReference type="GO" id="GO:0043539">
    <property type="term" value="F:protein serine/threonine kinase activator activity"/>
    <property type="evidence" value="ECO:0000318"/>
    <property type="project" value="GO_Central"/>
</dbReference>
<dbReference type="Proteomes" id="UP000001038">
    <property type="component" value="Chromosome 15"/>
</dbReference>
<reference evidence="2" key="3">
    <citation type="submission" date="2025-09" db="UniProtKB">
        <authorList>
            <consortium name="Ensembl"/>
        </authorList>
    </citation>
    <scope>IDENTIFICATION</scope>
    <source>
        <strain evidence="2">Hd-rR</strain>
    </source>
</reference>
<dbReference type="PANTHER" id="PTHR16434">
    <property type="entry name" value="EWING'S TUMOR-ASSOCIATED ANTIGEN 1 ETAA1"/>
    <property type="match status" value="1"/>
</dbReference>
<evidence type="ECO:0008006" key="4">
    <source>
        <dbReference type="Google" id="ProtNLM"/>
    </source>
</evidence>
<proteinExistence type="predicted"/>
<dbReference type="GO" id="GO:0043596">
    <property type="term" value="C:nuclear replication fork"/>
    <property type="evidence" value="ECO:0000318"/>
    <property type="project" value="GO_Central"/>
</dbReference>
<dbReference type="GO" id="GO:0031297">
    <property type="term" value="P:replication fork processing"/>
    <property type="evidence" value="ECO:0000318"/>
    <property type="project" value="GO_Central"/>
</dbReference>
<dbReference type="GeneTree" id="ENSGT01030000235154"/>
<reference evidence="2 3" key="1">
    <citation type="journal article" date="2007" name="Nature">
        <title>The medaka draft genome and insights into vertebrate genome evolution.</title>
        <authorList>
            <person name="Kasahara M."/>
            <person name="Naruse K."/>
            <person name="Sasaki S."/>
            <person name="Nakatani Y."/>
            <person name="Qu W."/>
            <person name="Ahsan B."/>
            <person name="Yamada T."/>
            <person name="Nagayasu Y."/>
            <person name="Doi K."/>
            <person name="Kasai Y."/>
            <person name="Jindo T."/>
            <person name="Kobayashi D."/>
            <person name="Shimada A."/>
            <person name="Toyoda A."/>
            <person name="Kuroki Y."/>
            <person name="Fujiyama A."/>
            <person name="Sasaki T."/>
            <person name="Shimizu A."/>
            <person name="Asakawa S."/>
            <person name="Shimizu N."/>
            <person name="Hashimoto S."/>
            <person name="Yang J."/>
            <person name="Lee Y."/>
            <person name="Matsushima K."/>
            <person name="Sugano S."/>
            <person name="Sakaizumi M."/>
            <person name="Narita T."/>
            <person name="Ohishi K."/>
            <person name="Haga S."/>
            <person name="Ohta F."/>
            <person name="Nomoto H."/>
            <person name="Nogata K."/>
            <person name="Morishita T."/>
            <person name="Endo T."/>
            <person name="Shin-I T."/>
            <person name="Takeda H."/>
            <person name="Morishita S."/>
            <person name="Kohara Y."/>
        </authorList>
    </citation>
    <scope>NUCLEOTIDE SEQUENCE [LARGE SCALE GENOMIC DNA]</scope>
    <source>
        <strain evidence="2 3">Hd-rR</strain>
    </source>
</reference>
<dbReference type="Bgee" id="ENSORLG00000023223">
    <property type="expression patterns" value="Expressed in animal zygote and 14 other cell types or tissues"/>
</dbReference>
<evidence type="ECO:0000256" key="1">
    <source>
        <dbReference type="SAM" id="MobiDB-lite"/>
    </source>
</evidence>
<dbReference type="GO" id="GO:0006974">
    <property type="term" value="P:DNA damage response"/>
    <property type="evidence" value="ECO:0000318"/>
    <property type="project" value="GO_Central"/>
</dbReference>
<feature type="region of interest" description="Disordered" evidence="1">
    <location>
        <begin position="43"/>
        <end position="69"/>
    </location>
</feature>
<feature type="compositionally biased region" description="Basic and acidic residues" evidence="1">
    <location>
        <begin position="348"/>
        <end position="364"/>
    </location>
</feature>
<dbReference type="AlphaFoldDB" id="A0A3B3H776"/>
<evidence type="ECO:0000313" key="2">
    <source>
        <dbReference type="Ensembl" id="ENSORLP00000027370.1"/>
    </source>
</evidence>
<evidence type="ECO:0000313" key="3">
    <source>
        <dbReference type="Proteomes" id="UP000001038"/>
    </source>
</evidence>
<reference evidence="2" key="2">
    <citation type="submission" date="2025-08" db="UniProtKB">
        <authorList>
            <consortium name="Ensembl"/>
        </authorList>
    </citation>
    <scope>IDENTIFICATION</scope>
    <source>
        <strain evidence="2">Hd-rR</strain>
    </source>
</reference>
<feature type="region of interest" description="Disordered" evidence="1">
    <location>
        <begin position="386"/>
        <end position="419"/>
    </location>
</feature>